<proteinExistence type="predicted"/>
<reference evidence="1" key="1">
    <citation type="submission" date="2014-11" db="EMBL/GenBank/DDBJ databases">
        <authorList>
            <person name="Otto D Thomas"/>
            <person name="Naeem Raeece"/>
        </authorList>
    </citation>
    <scope>NUCLEOTIDE SEQUENCE</scope>
</reference>
<evidence type="ECO:0000313" key="1">
    <source>
        <dbReference type="EMBL" id="CEM44663.1"/>
    </source>
</evidence>
<protein>
    <submittedName>
        <fullName evidence="1">Uncharacterized protein</fullName>
    </submittedName>
</protein>
<gene>
    <name evidence="1" type="ORF">Cvel_28503</name>
</gene>
<dbReference type="EMBL" id="CDMZ01002983">
    <property type="protein sequence ID" value="CEM44663.1"/>
    <property type="molecule type" value="Genomic_DNA"/>
</dbReference>
<name>A0A0G4HKP6_9ALVE</name>
<dbReference type="VEuPathDB" id="CryptoDB:Cvel_28503"/>
<dbReference type="AlphaFoldDB" id="A0A0G4HKP6"/>
<sequence>MEAEALKRQSTYVFKQVQQEFASFVSEGENTARGYGFDVLVDYDHWVKTDNSPYPEAVLVAYVEKAKRFFNCGMPRSLVLITGPPFRWVYLKKKLHPAGNHAQFEAEGRRRHRGHVRLRKAGWQIRFCDYKIQNGEIKQAWGDSLVSHTLFDINAENGEFQRFGSPCSIMLL</sequence>
<accession>A0A0G4HKP6</accession>
<organism evidence="1">
    <name type="scientific">Chromera velia CCMP2878</name>
    <dbReference type="NCBI Taxonomy" id="1169474"/>
    <lineage>
        <taxon>Eukaryota</taxon>
        <taxon>Sar</taxon>
        <taxon>Alveolata</taxon>
        <taxon>Colpodellida</taxon>
        <taxon>Chromeraceae</taxon>
        <taxon>Chromera</taxon>
    </lineage>
</organism>